<dbReference type="Proteomes" id="UP001596152">
    <property type="component" value="Unassembled WGS sequence"/>
</dbReference>
<evidence type="ECO:0000256" key="1">
    <source>
        <dbReference type="SAM" id="MobiDB-lite"/>
    </source>
</evidence>
<evidence type="ECO:0000313" key="3">
    <source>
        <dbReference type="Proteomes" id="UP001596152"/>
    </source>
</evidence>
<evidence type="ECO:0008006" key="4">
    <source>
        <dbReference type="Google" id="ProtNLM"/>
    </source>
</evidence>
<comment type="caution">
    <text evidence="2">The sequence shown here is derived from an EMBL/GenBank/DDBJ whole genome shotgun (WGS) entry which is preliminary data.</text>
</comment>
<reference evidence="3" key="1">
    <citation type="journal article" date="2019" name="Int. J. Syst. Evol. Microbiol.">
        <title>The Global Catalogue of Microorganisms (GCM) 10K type strain sequencing project: providing services to taxonomists for standard genome sequencing and annotation.</title>
        <authorList>
            <consortium name="The Broad Institute Genomics Platform"/>
            <consortium name="The Broad Institute Genome Sequencing Center for Infectious Disease"/>
            <person name="Wu L."/>
            <person name="Ma J."/>
        </authorList>
    </citation>
    <scope>NUCLEOTIDE SEQUENCE [LARGE SCALE GENOMIC DNA]</scope>
    <source>
        <strain evidence="3">JCM 12125</strain>
    </source>
</reference>
<dbReference type="RefSeq" id="WP_374037446.1">
    <property type="nucleotide sequence ID" value="NZ_CP169082.1"/>
</dbReference>
<name>A0ABW0FQK1_9CAUL</name>
<sequence length="291" mass="32198">MITPTSAGVLWRDALIHKAASMGWSFADVHADGPPPGATGLFFAHHASAMRPELTRCIVSDPSAVGTSDPSVPAGGEDLIIRSHALAETEIAARLGAPVLAAARYQLEFPFLGLVERREGERYHIHPLAAESPLALYDEMPVKAGATANWAPHWFAYPEGLRRVGETTWIDVTGRMRPLVFGPYIHLPQGRWRVDVRFAVDPERGHVPLLFEWGTGNEYCRVMSDIQHRGAYGINLDRIWDAHAPAQLRIWTAHPVFEGLLDFQSCRVTRVADDDPSPPTPTDRIVEVRPI</sequence>
<accession>A0ABW0FQK1</accession>
<feature type="region of interest" description="Disordered" evidence="1">
    <location>
        <begin position="272"/>
        <end position="291"/>
    </location>
</feature>
<gene>
    <name evidence="2" type="ORF">ACFPIE_08785</name>
</gene>
<evidence type="ECO:0000313" key="2">
    <source>
        <dbReference type="EMBL" id="MFC5344007.1"/>
    </source>
</evidence>
<organism evidence="2 3">
    <name type="scientific">Brevundimonas staleyi</name>
    <dbReference type="NCBI Taxonomy" id="74326"/>
    <lineage>
        <taxon>Bacteria</taxon>
        <taxon>Pseudomonadati</taxon>
        <taxon>Pseudomonadota</taxon>
        <taxon>Alphaproteobacteria</taxon>
        <taxon>Caulobacterales</taxon>
        <taxon>Caulobacteraceae</taxon>
        <taxon>Brevundimonas</taxon>
    </lineage>
</organism>
<protein>
    <recommendedName>
        <fullName evidence="4">DUF4262 domain-containing protein</fullName>
    </recommendedName>
</protein>
<keyword evidence="3" id="KW-1185">Reference proteome</keyword>
<proteinExistence type="predicted"/>
<dbReference type="EMBL" id="JBHSLF010000017">
    <property type="protein sequence ID" value="MFC5344007.1"/>
    <property type="molecule type" value="Genomic_DNA"/>
</dbReference>